<feature type="compositionally biased region" description="Polar residues" evidence="8">
    <location>
        <begin position="74"/>
        <end position="84"/>
    </location>
</feature>
<dbReference type="Pfam" id="PF17964">
    <property type="entry name" value="Big_10"/>
    <property type="match status" value="1"/>
</dbReference>
<evidence type="ECO:0000256" key="6">
    <source>
        <dbReference type="ARBA" id="ARBA00023316"/>
    </source>
</evidence>
<dbReference type="PROSITE" id="PS52029">
    <property type="entry name" value="LD_TPASE"/>
    <property type="match status" value="1"/>
</dbReference>
<evidence type="ECO:0000259" key="10">
    <source>
        <dbReference type="PROSITE" id="PS52029"/>
    </source>
</evidence>
<keyword evidence="4 7" id="KW-0573">Peptidoglycan synthesis</keyword>
<keyword evidence="6 7" id="KW-0961">Cell wall biogenesis/degradation</keyword>
<keyword evidence="2" id="KW-0808">Transferase</keyword>
<dbReference type="InterPro" id="IPR038063">
    <property type="entry name" value="Transpep_catalytic_dom"/>
</dbReference>
<feature type="region of interest" description="Disordered" evidence="8">
    <location>
        <begin position="35"/>
        <end position="86"/>
    </location>
</feature>
<dbReference type="Gene3D" id="2.60.40.3710">
    <property type="match status" value="1"/>
</dbReference>
<evidence type="ECO:0000256" key="1">
    <source>
        <dbReference type="ARBA" id="ARBA00004752"/>
    </source>
</evidence>
<keyword evidence="5" id="KW-0012">Acyltransferase</keyword>
<evidence type="ECO:0000256" key="3">
    <source>
        <dbReference type="ARBA" id="ARBA00022960"/>
    </source>
</evidence>
<protein>
    <submittedName>
        <fullName evidence="11">L,D-transpeptidase</fullName>
    </submittedName>
</protein>
<dbReference type="PANTHER" id="PTHR30582:SF2">
    <property type="entry name" value="L,D-TRANSPEPTIDASE YCIB-RELATED"/>
    <property type="match status" value="1"/>
</dbReference>
<feature type="chain" id="PRO_5045092879" evidence="9">
    <location>
        <begin position="35"/>
        <end position="307"/>
    </location>
</feature>
<keyword evidence="12" id="KW-1185">Reference proteome</keyword>
<evidence type="ECO:0000256" key="8">
    <source>
        <dbReference type="SAM" id="MobiDB-lite"/>
    </source>
</evidence>
<feature type="domain" description="L,D-TPase catalytic" evidence="10">
    <location>
        <begin position="163"/>
        <end position="288"/>
    </location>
</feature>
<comment type="caution">
    <text evidence="11">The sequence shown here is derived from an EMBL/GenBank/DDBJ whole genome shotgun (WGS) entry which is preliminary data.</text>
</comment>
<keyword evidence="9" id="KW-0732">Signal</keyword>
<dbReference type="InterPro" id="IPR005490">
    <property type="entry name" value="LD_TPept_cat_dom"/>
</dbReference>
<evidence type="ECO:0000256" key="2">
    <source>
        <dbReference type="ARBA" id="ARBA00022679"/>
    </source>
</evidence>
<evidence type="ECO:0000256" key="4">
    <source>
        <dbReference type="ARBA" id="ARBA00022984"/>
    </source>
</evidence>
<dbReference type="PANTHER" id="PTHR30582">
    <property type="entry name" value="L,D-TRANSPEPTIDASE"/>
    <property type="match status" value="1"/>
</dbReference>
<dbReference type="SUPFAM" id="SSF141523">
    <property type="entry name" value="L,D-transpeptidase catalytic domain-like"/>
    <property type="match status" value="1"/>
</dbReference>
<dbReference type="InterPro" id="IPR050979">
    <property type="entry name" value="LD-transpeptidase"/>
</dbReference>
<dbReference type="EMBL" id="JAPWIE010000002">
    <property type="protein sequence ID" value="MCZ4549969.1"/>
    <property type="molecule type" value="Genomic_DNA"/>
</dbReference>
<evidence type="ECO:0000256" key="9">
    <source>
        <dbReference type="SAM" id="SignalP"/>
    </source>
</evidence>
<feature type="signal peptide" evidence="9">
    <location>
        <begin position="1"/>
        <end position="34"/>
    </location>
</feature>
<evidence type="ECO:0000313" key="12">
    <source>
        <dbReference type="Proteomes" id="UP001067235"/>
    </source>
</evidence>
<comment type="pathway">
    <text evidence="1 7">Cell wall biogenesis; peptidoglycan biosynthesis.</text>
</comment>
<dbReference type="RefSeq" id="WP_301570504.1">
    <property type="nucleotide sequence ID" value="NZ_JAPWIE010000002.1"/>
</dbReference>
<feature type="active site" description="Proton donor/acceptor" evidence="7">
    <location>
        <position position="246"/>
    </location>
</feature>
<proteinExistence type="predicted"/>
<reference evidence="11" key="1">
    <citation type="submission" date="2022-12" db="EMBL/GenBank/DDBJ databases">
        <authorList>
            <person name="Krivoruchko A.V."/>
            <person name="Elkin A."/>
        </authorList>
    </citation>
    <scope>NUCLEOTIDE SEQUENCE</scope>
    <source>
        <strain evidence="11">IEGM 1388</strain>
    </source>
</reference>
<evidence type="ECO:0000256" key="5">
    <source>
        <dbReference type="ARBA" id="ARBA00023315"/>
    </source>
</evidence>
<dbReference type="Proteomes" id="UP001067235">
    <property type="component" value="Unassembled WGS sequence"/>
</dbReference>
<feature type="active site" description="Nucleophile" evidence="7">
    <location>
        <position position="264"/>
    </location>
</feature>
<keyword evidence="3 7" id="KW-0133">Cell shape</keyword>
<evidence type="ECO:0000313" key="11">
    <source>
        <dbReference type="EMBL" id="MCZ4549969.1"/>
    </source>
</evidence>
<organism evidence="11 12">
    <name type="scientific">Gordonia rubripertincta</name>
    <name type="common">Rhodococcus corallinus</name>
    <dbReference type="NCBI Taxonomy" id="36822"/>
    <lineage>
        <taxon>Bacteria</taxon>
        <taxon>Bacillati</taxon>
        <taxon>Actinomycetota</taxon>
        <taxon>Actinomycetes</taxon>
        <taxon>Mycobacteriales</taxon>
        <taxon>Gordoniaceae</taxon>
        <taxon>Gordonia</taxon>
    </lineage>
</organism>
<sequence>MQLGRIRHGRLPRLVTVVAGVALLLGTSAVTATADPAWPGGPEIPGITAPDLPKPGPTSATPTTPSEQPLGRANFSTPTLNPSDGETVGIAQPVVISFQAAIDDKETAEKAIRVSTTPTVDGSLYWVGNKELRWKPEGFWPANTQVSVRAGSATADFAIGKSWIATADDNTHTITVTVDGEVVRTMPTSMGANDHPTPNGTYTVGERFADMYMDSSTYGVPVDSPDGYRTYVEYATRISGSGIFVHAAPWSVGQQGNTNVSHGCLNVSTEDGRWFFENAPEGAPVVVVNTIGGTADPADGLTDFTTP</sequence>
<gene>
    <name evidence="11" type="ORF">O4213_08240</name>
</gene>
<name>A0ABT4MT18_GORRU</name>
<dbReference type="Gene3D" id="2.40.440.10">
    <property type="entry name" value="L,D-transpeptidase catalytic domain-like"/>
    <property type="match status" value="1"/>
</dbReference>
<dbReference type="CDD" id="cd16913">
    <property type="entry name" value="YkuD_like"/>
    <property type="match status" value="1"/>
</dbReference>
<accession>A0ABT4MT18</accession>
<evidence type="ECO:0000256" key="7">
    <source>
        <dbReference type="PROSITE-ProRule" id="PRU01373"/>
    </source>
</evidence>
<dbReference type="Pfam" id="PF03734">
    <property type="entry name" value="YkuD"/>
    <property type="match status" value="1"/>
</dbReference>
<dbReference type="InterPro" id="IPR041280">
    <property type="entry name" value="Big_10"/>
</dbReference>